<dbReference type="GO" id="GO:0015297">
    <property type="term" value="F:antiporter activity"/>
    <property type="evidence" value="ECO:0007669"/>
    <property type="project" value="InterPro"/>
</dbReference>
<feature type="transmembrane region" description="Helical" evidence="7">
    <location>
        <begin position="402"/>
        <end position="428"/>
    </location>
</feature>
<dbReference type="Pfam" id="PF01554">
    <property type="entry name" value="MatE"/>
    <property type="match status" value="2"/>
</dbReference>
<dbReference type="AlphaFoldDB" id="A0AAD9MBT9"/>
<dbReference type="PANTHER" id="PTHR11206">
    <property type="entry name" value="MULTIDRUG RESISTANCE PROTEIN"/>
    <property type="match status" value="1"/>
</dbReference>
<keyword evidence="4 7" id="KW-1133">Transmembrane helix</keyword>
<gene>
    <name evidence="8" type="ORF">P8C59_001002</name>
</gene>
<evidence type="ECO:0000256" key="7">
    <source>
        <dbReference type="SAM" id="Phobius"/>
    </source>
</evidence>
<feature type="compositionally biased region" description="Basic and acidic residues" evidence="6">
    <location>
        <begin position="125"/>
        <end position="135"/>
    </location>
</feature>
<protein>
    <recommendedName>
        <fullName evidence="10">Multidrug and toxin extrusion protein</fullName>
    </recommendedName>
</protein>
<feature type="transmembrane region" description="Helical" evidence="7">
    <location>
        <begin position="310"/>
        <end position="328"/>
    </location>
</feature>
<feature type="compositionally biased region" description="Acidic residues" evidence="6">
    <location>
        <begin position="48"/>
        <end position="60"/>
    </location>
</feature>
<evidence type="ECO:0000256" key="5">
    <source>
        <dbReference type="ARBA" id="ARBA00023136"/>
    </source>
</evidence>
<evidence type="ECO:0000256" key="4">
    <source>
        <dbReference type="ARBA" id="ARBA00022989"/>
    </source>
</evidence>
<reference evidence="8" key="1">
    <citation type="journal article" date="2023" name="Mol. Plant Microbe Interact.">
        <title>Elucidating the Obligate Nature and Biological Capacity of an Invasive Fungal Corn Pathogen.</title>
        <authorList>
            <person name="MacCready J.S."/>
            <person name="Roggenkamp E.M."/>
            <person name="Gdanetz K."/>
            <person name="Chilvers M.I."/>
        </authorList>
    </citation>
    <scope>NUCLEOTIDE SEQUENCE</scope>
    <source>
        <strain evidence="8">PM02</strain>
    </source>
</reference>
<keyword evidence="3 7" id="KW-0812">Transmembrane</keyword>
<evidence type="ECO:0000313" key="9">
    <source>
        <dbReference type="Proteomes" id="UP001217918"/>
    </source>
</evidence>
<keyword evidence="9" id="KW-1185">Reference proteome</keyword>
<evidence type="ECO:0000256" key="6">
    <source>
        <dbReference type="SAM" id="MobiDB-lite"/>
    </source>
</evidence>
<feature type="region of interest" description="Disordered" evidence="6">
    <location>
        <begin position="125"/>
        <end position="148"/>
    </location>
</feature>
<feature type="transmembrane region" description="Helical" evidence="7">
    <location>
        <begin position="560"/>
        <end position="582"/>
    </location>
</feature>
<dbReference type="CDD" id="cd13132">
    <property type="entry name" value="MATE_eukaryotic"/>
    <property type="match status" value="1"/>
</dbReference>
<feature type="transmembrane region" description="Helical" evidence="7">
    <location>
        <begin position="528"/>
        <end position="548"/>
    </location>
</feature>
<feature type="transmembrane region" description="Helical" evidence="7">
    <location>
        <begin position="449"/>
        <end position="467"/>
    </location>
</feature>
<comment type="similarity">
    <text evidence="2">Belongs to the multi antimicrobial extrusion (MATE) (TC 2.A.66.1) family.</text>
</comment>
<sequence>MASAQPIRGRQRNDSLLESFAGSFHISGSPTAHDIIARDLADCVDAGSEGDDDDDDDGDDGGGGPDGLAALKRIVTNEHAPILLGSGRPMGVAFGTLRPAIALEGDCLPDLPDFLTLREMEESRNAERSLMRDNHLLPPKHKRSGHESWPRRLYRDMFSTKVRDVDETSALLPRDLFRPKHHGTADVDELSDPGYDSIPPTPGAFQRQWESAVEANVLKTTWQREAKTLAQYASPLIVTFLLHYSVTVTSVFTVGRIGVLELGAVSLATMTANISCYAPMQGLATCLDTLCAQAFGSGHRHLVGLQLQRMTYLLWMLILPIAVLWYNAGEILARLIPDADTAALAGRYLRILILGTPGVAAFESGKRFVQAQGLFHATTWVLLIGAPLNMLANWFLVWRMGWGFTGAASAVVLTQNLLPLLLVLYVVLVEGSGCWNGLSRRAFSNWGPMIKLALPGMIMVEAQYFAFEILTFAAGQFGTTQLAAQSILVTMTSTCFNIPFPLSIAASTRVANLIGARLSGAAKTSARVALLAGVLTGLLNLTLLGTLRGRLPYLFTDDEAVAGIVAGVAPICALMQIFDSLAAMSHGLLRGIGRQAIGGYTNLFSYYCIAIPISFSLAFAARWQLAGLWTGVTTGLVVVTTVELFYLYQADWEHAVEEAEARMRSDHEAHEASETRAQAQAQGGRPAENRI</sequence>
<feature type="compositionally biased region" description="Basic and acidic residues" evidence="6">
    <location>
        <begin position="661"/>
        <end position="674"/>
    </location>
</feature>
<accession>A0AAD9MBT9</accession>
<evidence type="ECO:0000313" key="8">
    <source>
        <dbReference type="EMBL" id="KAK2067246.1"/>
    </source>
</evidence>
<dbReference type="NCBIfam" id="TIGR00797">
    <property type="entry name" value="matE"/>
    <property type="match status" value="1"/>
</dbReference>
<feature type="region of interest" description="Disordered" evidence="6">
    <location>
        <begin position="44"/>
        <end position="68"/>
    </location>
</feature>
<proteinExistence type="inferred from homology"/>
<evidence type="ECO:0000256" key="1">
    <source>
        <dbReference type="ARBA" id="ARBA00004141"/>
    </source>
</evidence>
<dbReference type="GO" id="GO:1990961">
    <property type="term" value="P:xenobiotic detoxification by transmembrane export across the plasma membrane"/>
    <property type="evidence" value="ECO:0007669"/>
    <property type="project" value="InterPro"/>
</dbReference>
<comment type="caution">
    <text evidence="8">The sequence shown here is derived from an EMBL/GenBank/DDBJ whole genome shotgun (WGS) entry which is preliminary data.</text>
</comment>
<feature type="region of interest" description="Disordered" evidence="6">
    <location>
        <begin position="661"/>
        <end position="691"/>
    </location>
</feature>
<dbReference type="Proteomes" id="UP001217918">
    <property type="component" value="Unassembled WGS sequence"/>
</dbReference>
<keyword evidence="5 7" id="KW-0472">Membrane</keyword>
<name>A0AAD9MBT9_9PEZI</name>
<dbReference type="InterPro" id="IPR002528">
    <property type="entry name" value="MATE_fam"/>
</dbReference>
<evidence type="ECO:0008006" key="10">
    <source>
        <dbReference type="Google" id="ProtNLM"/>
    </source>
</evidence>
<feature type="transmembrane region" description="Helical" evidence="7">
    <location>
        <begin position="487"/>
        <end position="507"/>
    </location>
</feature>
<feature type="transmembrane region" description="Helical" evidence="7">
    <location>
        <begin position="603"/>
        <end position="621"/>
    </location>
</feature>
<dbReference type="GO" id="GO:0042910">
    <property type="term" value="F:xenobiotic transmembrane transporter activity"/>
    <property type="evidence" value="ECO:0007669"/>
    <property type="project" value="InterPro"/>
</dbReference>
<organism evidence="8 9">
    <name type="scientific">Phyllachora maydis</name>
    <dbReference type="NCBI Taxonomy" id="1825666"/>
    <lineage>
        <taxon>Eukaryota</taxon>
        <taxon>Fungi</taxon>
        <taxon>Dikarya</taxon>
        <taxon>Ascomycota</taxon>
        <taxon>Pezizomycotina</taxon>
        <taxon>Sordariomycetes</taxon>
        <taxon>Sordariomycetidae</taxon>
        <taxon>Phyllachorales</taxon>
        <taxon>Phyllachoraceae</taxon>
        <taxon>Phyllachora</taxon>
    </lineage>
</organism>
<evidence type="ECO:0000256" key="3">
    <source>
        <dbReference type="ARBA" id="ARBA00022692"/>
    </source>
</evidence>
<evidence type="ECO:0000256" key="2">
    <source>
        <dbReference type="ARBA" id="ARBA00010199"/>
    </source>
</evidence>
<dbReference type="GO" id="GO:0016020">
    <property type="term" value="C:membrane"/>
    <property type="evidence" value="ECO:0007669"/>
    <property type="project" value="UniProtKB-SubCell"/>
</dbReference>
<feature type="transmembrane region" description="Helical" evidence="7">
    <location>
        <begin position="627"/>
        <end position="648"/>
    </location>
</feature>
<feature type="transmembrane region" description="Helical" evidence="7">
    <location>
        <begin position="377"/>
        <end position="396"/>
    </location>
</feature>
<comment type="subcellular location">
    <subcellularLocation>
        <location evidence="1">Membrane</location>
        <topology evidence="1">Multi-pass membrane protein</topology>
    </subcellularLocation>
</comment>
<dbReference type="InterPro" id="IPR045069">
    <property type="entry name" value="MATE_euk"/>
</dbReference>
<dbReference type="EMBL" id="JAQQPM010000001">
    <property type="protein sequence ID" value="KAK2067246.1"/>
    <property type="molecule type" value="Genomic_DNA"/>
</dbReference>